<evidence type="ECO:0000256" key="1">
    <source>
        <dbReference type="ARBA" id="ARBA00010790"/>
    </source>
</evidence>
<evidence type="ECO:0000313" key="6">
    <source>
        <dbReference type="Proteomes" id="UP001396898"/>
    </source>
</evidence>
<dbReference type="EMBL" id="JAQQWI010000018">
    <property type="protein sequence ID" value="KAK8001172.1"/>
    <property type="molecule type" value="Genomic_DNA"/>
</dbReference>
<feature type="domain" description="Glucose-methanol-choline oxidoreductase N-terminal" evidence="4">
    <location>
        <begin position="260"/>
        <end position="274"/>
    </location>
</feature>
<evidence type="ECO:0000256" key="2">
    <source>
        <dbReference type="RuleBase" id="RU003968"/>
    </source>
</evidence>
<comment type="similarity">
    <text evidence="1 2">Belongs to the GMC oxidoreductase family.</text>
</comment>
<dbReference type="PANTHER" id="PTHR11552:SF123">
    <property type="entry name" value="GMC OXIDOREDUCTASE (AFU_ORTHOLOGUE AFUA_2G01770)-RELATED"/>
    <property type="match status" value="1"/>
</dbReference>
<organism evidence="5 6">
    <name type="scientific">Apiospora marii</name>
    <dbReference type="NCBI Taxonomy" id="335849"/>
    <lineage>
        <taxon>Eukaryota</taxon>
        <taxon>Fungi</taxon>
        <taxon>Dikarya</taxon>
        <taxon>Ascomycota</taxon>
        <taxon>Pezizomycotina</taxon>
        <taxon>Sordariomycetes</taxon>
        <taxon>Xylariomycetidae</taxon>
        <taxon>Amphisphaeriales</taxon>
        <taxon>Apiosporaceae</taxon>
        <taxon>Apiospora</taxon>
    </lineage>
</organism>
<comment type="caution">
    <text evidence="5">The sequence shown here is derived from an EMBL/GenBank/DDBJ whole genome shotgun (WGS) entry which is preliminary data.</text>
</comment>
<dbReference type="PANTHER" id="PTHR11552">
    <property type="entry name" value="GLUCOSE-METHANOL-CHOLINE GMC OXIDOREDUCTASE"/>
    <property type="match status" value="1"/>
</dbReference>
<dbReference type="Gene3D" id="3.30.560.10">
    <property type="entry name" value="Glucose Oxidase, domain 3"/>
    <property type="match status" value="1"/>
</dbReference>
<evidence type="ECO:0000313" key="5">
    <source>
        <dbReference type="EMBL" id="KAK8001172.1"/>
    </source>
</evidence>
<dbReference type="SUPFAM" id="SSF54373">
    <property type="entry name" value="FAD-linked reductases, C-terminal domain"/>
    <property type="match status" value="1"/>
</dbReference>
<dbReference type="Proteomes" id="UP001396898">
    <property type="component" value="Unassembled WGS sequence"/>
</dbReference>
<gene>
    <name evidence="5" type="ORF">PG991_013394</name>
</gene>
<dbReference type="PROSITE" id="PS00624">
    <property type="entry name" value="GMC_OXRED_2"/>
    <property type="match status" value="1"/>
</dbReference>
<dbReference type="SUPFAM" id="SSF51905">
    <property type="entry name" value="FAD/NAD(P)-binding domain"/>
    <property type="match status" value="1"/>
</dbReference>
<protein>
    <recommendedName>
        <fullName evidence="3 4">Glucose-methanol-choline oxidoreductase N-terminal domain-containing protein</fullName>
    </recommendedName>
</protein>
<dbReference type="Pfam" id="PF05199">
    <property type="entry name" value="GMC_oxred_C"/>
    <property type="match status" value="1"/>
</dbReference>
<dbReference type="PIRSF" id="PIRSF000137">
    <property type="entry name" value="Alcohol_oxidase"/>
    <property type="match status" value="1"/>
</dbReference>
<evidence type="ECO:0000259" key="4">
    <source>
        <dbReference type="PROSITE" id="PS00624"/>
    </source>
</evidence>
<dbReference type="InterPro" id="IPR007867">
    <property type="entry name" value="GMC_OxRtase_C"/>
</dbReference>
<dbReference type="Gene3D" id="3.50.50.60">
    <property type="entry name" value="FAD/NAD(P)-binding domain"/>
    <property type="match status" value="1"/>
</dbReference>
<keyword evidence="6" id="KW-1185">Reference proteome</keyword>
<dbReference type="InterPro" id="IPR000172">
    <property type="entry name" value="GMC_OxRdtase_N"/>
</dbReference>
<feature type="domain" description="Glucose-methanol-choline oxidoreductase N-terminal" evidence="3">
    <location>
        <begin position="84"/>
        <end position="107"/>
    </location>
</feature>
<sequence>MVSSEGWDHIVVGGGLAGCVVASRLKEYQPSARILVIEAGPDVSQDETKLQFHSLEFIGGDYDWAYKTLPQKHFDGREVDIPAGRALGGGSIINGCGWFRGSRADFDSWADLVHDQRWSYDGQLPYFKKTEKWYNDELADQHGHDGRFHIESPLSTGRVYPLAGMTEQAWRQMGCEPLPGNDMNAGTNLGVGQLNENRHKGARQVAPLVYSLEGVTVLTDTKVASVLLSDGESGEPKAIGVRLENDGTEIRGNQVILSAGAYRTPQILMLSGLGPKEVLEKHGIRTVLDAPDVGRNFTDHVMVRMNWKLKDPSKGYAIGSPNPLFAESQFATGTPVSYVASTAVPREGLEAALARDDEDGRADPDHYLLKREFAMMETMVMYLAVPPLGIDGVHISNFMMAMKPTSRGTVSISSNKISDKPLLDPSYYATEVDKYVWRHSLRKVAALMTGDTTVLGRDIVEAETPYPGIEPLTTDTSDEDLDKRVRAQGISTYHGAGSCSMGSVVDSDLRFKGVQNLRIVDASVIPIAIGAHIQAAVYALAEQAAVIIAKG</sequence>
<evidence type="ECO:0000259" key="3">
    <source>
        <dbReference type="PROSITE" id="PS00623"/>
    </source>
</evidence>
<reference evidence="5 6" key="1">
    <citation type="submission" date="2023-01" db="EMBL/GenBank/DDBJ databases">
        <title>Analysis of 21 Apiospora genomes using comparative genomics revels a genus with tremendous synthesis potential of carbohydrate active enzymes and secondary metabolites.</title>
        <authorList>
            <person name="Sorensen T."/>
        </authorList>
    </citation>
    <scope>NUCLEOTIDE SEQUENCE [LARGE SCALE GENOMIC DNA]</scope>
    <source>
        <strain evidence="5 6">CBS 20057</strain>
    </source>
</reference>
<proteinExistence type="inferred from homology"/>
<dbReference type="InterPro" id="IPR036188">
    <property type="entry name" value="FAD/NAD-bd_sf"/>
</dbReference>
<dbReference type="PROSITE" id="PS00623">
    <property type="entry name" value="GMC_OXRED_1"/>
    <property type="match status" value="1"/>
</dbReference>
<dbReference type="InterPro" id="IPR012132">
    <property type="entry name" value="GMC_OxRdtase"/>
</dbReference>
<keyword evidence="2" id="KW-0285">Flavoprotein</keyword>
<dbReference type="Pfam" id="PF00732">
    <property type="entry name" value="GMC_oxred_N"/>
    <property type="match status" value="1"/>
</dbReference>
<accession>A0ABR1R6M1</accession>
<keyword evidence="2" id="KW-0274">FAD</keyword>
<name>A0ABR1R6M1_9PEZI</name>